<evidence type="ECO:0000256" key="1">
    <source>
        <dbReference type="SAM" id="MobiDB-lite"/>
    </source>
</evidence>
<evidence type="ECO:0000313" key="2">
    <source>
        <dbReference type="EMBL" id="KAL2066295.1"/>
    </source>
</evidence>
<feature type="region of interest" description="Disordered" evidence="1">
    <location>
        <begin position="1"/>
        <end position="23"/>
    </location>
</feature>
<reference evidence="2 3" key="1">
    <citation type="journal article" date="2024" name="Commun. Biol.">
        <title>Comparative genomic analysis of thermophilic fungi reveals convergent evolutionary adaptations and gene losses.</title>
        <authorList>
            <person name="Steindorff A.S."/>
            <person name="Aguilar-Pontes M.V."/>
            <person name="Robinson A.J."/>
            <person name="Andreopoulos B."/>
            <person name="LaButti K."/>
            <person name="Kuo A."/>
            <person name="Mondo S."/>
            <person name="Riley R."/>
            <person name="Otillar R."/>
            <person name="Haridas S."/>
            <person name="Lipzen A."/>
            <person name="Grimwood J."/>
            <person name="Schmutz J."/>
            <person name="Clum A."/>
            <person name="Reid I.D."/>
            <person name="Moisan M.C."/>
            <person name="Butler G."/>
            <person name="Nguyen T.T.M."/>
            <person name="Dewar K."/>
            <person name="Conant G."/>
            <person name="Drula E."/>
            <person name="Henrissat B."/>
            <person name="Hansel C."/>
            <person name="Singer S."/>
            <person name="Hutchinson M.I."/>
            <person name="de Vries R.P."/>
            <person name="Natvig D.O."/>
            <person name="Powell A.J."/>
            <person name="Tsang A."/>
            <person name="Grigoriev I.V."/>
        </authorList>
    </citation>
    <scope>NUCLEOTIDE SEQUENCE [LARGE SCALE GENOMIC DNA]</scope>
    <source>
        <strain evidence="2 3">CBS 494.80</strain>
    </source>
</reference>
<evidence type="ECO:0000313" key="3">
    <source>
        <dbReference type="Proteomes" id="UP001595075"/>
    </source>
</evidence>
<accession>A0ABR4C965</accession>
<comment type="caution">
    <text evidence="2">The sequence shown here is derived from an EMBL/GenBank/DDBJ whole genome shotgun (WGS) entry which is preliminary data.</text>
</comment>
<sequence length="276" mass="31156">MSTIPTSASQSQPGELPYPSMSDLRGDGLPVRVVDATRRLFWPLEGDFPSAISVMKTALTPDSLEPLFQPDSQLSPDSSGGNNGTWHEICHLALTAPKVSSVQASVYRLQQYHEEWMGWHKEHPWAKYTTYGEMSDTDRPFASEMHEDGSWEEDSDTEWLVSCCGEERPVNKNVKLEVKPAEGCQFVTIFDFVSAVHPWLLSLRGDILMAKRVARGYPSDFATEFMIQVDADGTIQVMDRENWIKARNGAPQNKYIPEAMLERMRKARELRESAGK</sequence>
<gene>
    <name evidence="2" type="ORF">VTL71DRAFT_2366</name>
</gene>
<name>A0ABR4C965_9HELO</name>
<protein>
    <submittedName>
        <fullName evidence="2">Uncharacterized protein</fullName>
    </submittedName>
</protein>
<organism evidence="2 3">
    <name type="scientific">Oculimacula yallundae</name>
    <dbReference type="NCBI Taxonomy" id="86028"/>
    <lineage>
        <taxon>Eukaryota</taxon>
        <taxon>Fungi</taxon>
        <taxon>Dikarya</taxon>
        <taxon>Ascomycota</taxon>
        <taxon>Pezizomycotina</taxon>
        <taxon>Leotiomycetes</taxon>
        <taxon>Helotiales</taxon>
        <taxon>Ploettnerulaceae</taxon>
        <taxon>Oculimacula</taxon>
    </lineage>
</organism>
<proteinExistence type="predicted"/>
<dbReference type="EMBL" id="JAZHXI010000011">
    <property type="protein sequence ID" value="KAL2066295.1"/>
    <property type="molecule type" value="Genomic_DNA"/>
</dbReference>
<dbReference type="Proteomes" id="UP001595075">
    <property type="component" value="Unassembled WGS sequence"/>
</dbReference>
<keyword evidence="3" id="KW-1185">Reference proteome</keyword>
<feature type="compositionally biased region" description="Polar residues" evidence="1">
    <location>
        <begin position="1"/>
        <end position="13"/>
    </location>
</feature>